<sequence length="93" mass="10736">MYEEMGSIEDNRTWDLVDLPTDKRPIGLKWVCRLKKDETGAVVSTRHALSQRDMSRSTASTTMRSSLLSRGWSQCDCCLRSLHKRDGRSITWM</sequence>
<gene>
    <name evidence="1" type="ORF">E2562_004369</name>
</gene>
<evidence type="ECO:0000313" key="1">
    <source>
        <dbReference type="EMBL" id="KAF0905392.1"/>
    </source>
</evidence>
<accession>A0A6G1CZ56</accession>
<dbReference type="AlphaFoldDB" id="A0A6G1CZ56"/>
<protein>
    <recommendedName>
        <fullName evidence="3">Reverse transcriptase Ty1/copia-type domain-containing protein</fullName>
    </recommendedName>
</protein>
<dbReference type="Proteomes" id="UP000479710">
    <property type="component" value="Unassembled WGS sequence"/>
</dbReference>
<reference evidence="1 2" key="1">
    <citation type="submission" date="2019-11" db="EMBL/GenBank/DDBJ databases">
        <title>Whole genome sequence of Oryza granulata.</title>
        <authorList>
            <person name="Li W."/>
        </authorList>
    </citation>
    <scope>NUCLEOTIDE SEQUENCE [LARGE SCALE GENOMIC DNA]</scope>
    <source>
        <strain evidence="2">cv. Menghai</strain>
        <tissue evidence="1">Leaf</tissue>
    </source>
</reference>
<comment type="caution">
    <text evidence="1">The sequence shown here is derived from an EMBL/GenBank/DDBJ whole genome shotgun (WGS) entry which is preliminary data.</text>
</comment>
<name>A0A6G1CZ56_9ORYZ</name>
<dbReference type="OrthoDB" id="696507at2759"/>
<dbReference type="EMBL" id="SPHZ02000007">
    <property type="protein sequence ID" value="KAF0905392.1"/>
    <property type="molecule type" value="Genomic_DNA"/>
</dbReference>
<evidence type="ECO:0008006" key="3">
    <source>
        <dbReference type="Google" id="ProtNLM"/>
    </source>
</evidence>
<proteinExistence type="predicted"/>
<keyword evidence="2" id="KW-1185">Reference proteome</keyword>
<evidence type="ECO:0000313" key="2">
    <source>
        <dbReference type="Proteomes" id="UP000479710"/>
    </source>
</evidence>
<organism evidence="1 2">
    <name type="scientific">Oryza meyeriana var. granulata</name>
    <dbReference type="NCBI Taxonomy" id="110450"/>
    <lineage>
        <taxon>Eukaryota</taxon>
        <taxon>Viridiplantae</taxon>
        <taxon>Streptophyta</taxon>
        <taxon>Embryophyta</taxon>
        <taxon>Tracheophyta</taxon>
        <taxon>Spermatophyta</taxon>
        <taxon>Magnoliopsida</taxon>
        <taxon>Liliopsida</taxon>
        <taxon>Poales</taxon>
        <taxon>Poaceae</taxon>
        <taxon>BOP clade</taxon>
        <taxon>Oryzoideae</taxon>
        <taxon>Oryzeae</taxon>
        <taxon>Oryzinae</taxon>
        <taxon>Oryza</taxon>
        <taxon>Oryza meyeriana</taxon>
    </lineage>
</organism>